<feature type="region of interest" description="Disordered" evidence="1">
    <location>
        <begin position="184"/>
        <end position="268"/>
    </location>
</feature>
<evidence type="ECO:0000256" key="1">
    <source>
        <dbReference type="SAM" id="MobiDB-lite"/>
    </source>
</evidence>
<sequence length="268" mass="29407">MTPAARVGIGGVNGRLRMASAAMRIPVRPLSALPSLMPPVLIILVGNRIHPDTQQKDSYRRKRCKEPFTPSLHGNLLRYAVSRKPSSGVDTSRHASPQPHHPLAPGSTVQRTPSRPEAHVIDSIQLAIHQIYKMTITTCAHENQVQRTFLRLTMILMNRYNSRTHPFNIYGSFSLACNGLSPRQQNQADGTTRGLQASWGRRDWTGNAQRGEGTLDKETGTARRHRPTRPAGTQAGARPRTSPPGRPSAALVAQRAPTPLRAAPTRNA</sequence>
<organism evidence="2 3">
    <name type="scientific">Fundidesulfovibrio magnetotacticus</name>
    <dbReference type="NCBI Taxonomy" id="2730080"/>
    <lineage>
        <taxon>Bacteria</taxon>
        <taxon>Pseudomonadati</taxon>
        <taxon>Thermodesulfobacteriota</taxon>
        <taxon>Desulfovibrionia</taxon>
        <taxon>Desulfovibrionales</taxon>
        <taxon>Desulfovibrionaceae</taxon>
        <taxon>Fundidesulfovibrio</taxon>
    </lineage>
</organism>
<accession>A0A6V8LU47</accession>
<dbReference type="Proteomes" id="UP000494245">
    <property type="component" value="Unassembled WGS sequence"/>
</dbReference>
<name>A0A6V8LU47_9BACT</name>
<reference evidence="2 3" key="1">
    <citation type="submission" date="2020-04" db="EMBL/GenBank/DDBJ databases">
        <authorList>
            <consortium name="Desulfovibrio sp. FSS-1 genome sequencing consortium"/>
            <person name="Shimoshige H."/>
            <person name="Kobayashi H."/>
            <person name="Maekawa T."/>
        </authorList>
    </citation>
    <scope>NUCLEOTIDE SEQUENCE [LARGE SCALE GENOMIC DNA]</scope>
    <source>
        <strain evidence="2 3">SIID29052-01</strain>
    </source>
</reference>
<gene>
    <name evidence="2" type="ORF">NNJEOMEG_03806</name>
</gene>
<dbReference type="AlphaFoldDB" id="A0A6V8LU47"/>
<protein>
    <submittedName>
        <fullName evidence="2">Uncharacterized protein</fullName>
    </submittedName>
</protein>
<comment type="caution">
    <text evidence="2">The sequence shown here is derived from an EMBL/GenBank/DDBJ whole genome shotgun (WGS) entry which is preliminary data.</text>
</comment>
<feature type="region of interest" description="Disordered" evidence="1">
    <location>
        <begin position="83"/>
        <end position="116"/>
    </location>
</feature>
<dbReference type="EMBL" id="BLTE01000026">
    <property type="protein sequence ID" value="GFK95933.1"/>
    <property type="molecule type" value="Genomic_DNA"/>
</dbReference>
<evidence type="ECO:0000313" key="2">
    <source>
        <dbReference type="EMBL" id="GFK95933.1"/>
    </source>
</evidence>
<proteinExistence type="predicted"/>
<evidence type="ECO:0000313" key="3">
    <source>
        <dbReference type="Proteomes" id="UP000494245"/>
    </source>
</evidence>
<reference evidence="2 3" key="2">
    <citation type="submission" date="2020-05" db="EMBL/GenBank/DDBJ databases">
        <title>Draft genome sequence of Desulfovibrio sp. strainFSS-1.</title>
        <authorList>
            <person name="Shimoshige H."/>
            <person name="Kobayashi H."/>
            <person name="Maekawa T."/>
        </authorList>
    </citation>
    <scope>NUCLEOTIDE SEQUENCE [LARGE SCALE GENOMIC DNA]</scope>
    <source>
        <strain evidence="2 3">SIID29052-01</strain>
    </source>
</reference>
<feature type="compositionally biased region" description="Polar residues" evidence="1">
    <location>
        <begin position="184"/>
        <end position="195"/>
    </location>
</feature>
<keyword evidence="3" id="KW-1185">Reference proteome</keyword>